<gene>
    <name evidence="4" type="primary">aes_3</name>
    <name evidence="4" type="ORF">OCOJLMKI_2729</name>
</gene>
<reference evidence="4" key="2">
    <citation type="submission" date="2021-08" db="EMBL/GenBank/DDBJ databases">
        <authorList>
            <person name="Tani A."/>
            <person name="Ola A."/>
            <person name="Ogura Y."/>
            <person name="Katsura K."/>
            <person name="Hayashi T."/>
        </authorList>
    </citation>
    <scope>NUCLEOTIDE SEQUENCE</scope>
    <source>
        <strain evidence="4">DSM 19015</strain>
    </source>
</reference>
<dbReference type="Pfam" id="PF07859">
    <property type="entry name" value="Abhydrolase_3"/>
    <property type="match status" value="1"/>
</dbReference>
<proteinExistence type="inferred from homology"/>
<organism evidence="4 5">
    <name type="scientific">Methylobacterium iners</name>
    <dbReference type="NCBI Taxonomy" id="418707"/>
    <lineage>
        <taxon>Bacteria</taxon>
        <taxon>Pseudomonadati</taxon>
        <taxon>Pseudomonadota</taxon>
        <taxon>Alphaproteobacteria</taxon>
        <taxon>Hyphomicrobiales</taxon>
        <taxon>Methylobacteriaceae</taxon>
        <taxon>Methylobacterium</taxon>
    </lineage>
</organism>
<dbReference type="RefSeq" id="WP_306421426.1">
    <property type="nucleotide sequence ID" value="NZ_BPQP01000038.1"/>
</dbReference>
<name>A0ABQ4RXZ9_9HYPH</name>
<keyword evidence="2" id="KW-0378">Hydrolase</keyword>
<comment type="caution">
    <text evidence="4">The sequence shown here is derived from an EMBL/GenBank/DDBJ whole genome shotgun (WGS) entry which is preliminary data.</text>
</comment>
<evidence type="ECO:0000313" key="5">
    <source>
        <dbReference type="Proteomes" id="UP001055125"/>
    </source>
</evidence>
<dbReference type="InterPro" id="IPR050300">
    <property type="entry name" value="GDXG_lipolytic_enzyme"/>
</dbReference>
<evidence type="ECO:0000313" key="4">
    <source>
        <dbReference type="EMBL" id="GJD95516.1"/>
    </source>
</evidence>
<dbReference type="EMBL" id="BPQP01000038">
    <property type="protein sequence ID" value="GJD95516.1"/>
    <property type="molecule type" value="Genomic_DNA"/>
</dbReference>
<evidence type="ECO:0000256" key="2">
    <source>
        <dbReference type="ARBA" id="ARBA00022801"/>
    </source>
</evidence>
<dbReference type="SUPFAM" id="SSF53474">
    <property type="entry name" value="alpha/beta-Hydrolases"/>
    <property type="match status" value="1"/>
</dbReference>
<protein>
    <submittedName>
        <fullName evidence="4">Acetyl esterase</fullName>
    </submittedName>
</protein>
<evidence type="ECO:0000259" key="3">
    <source>
        <dbReference type="Pfam" id="PF07859"/>
    </source>
</evidence>
<reference evidence="4" key="1">
    <citation type="journal article" date="2021" name="Front. Microbiol.">
        <title>Comprehensive Comparative Genomics and Phenotyping of Methylobacterium Species.</title>
        <authorList>
            <person name="Alessa O."/>
            <person name="Ogura Y."/>
            <person name="Fujitani Y."/>
            <person name="Takami H."/>
            <person name="Hayashi T."/>
            <person name="Sahin N."/>
            <person name="Tani A."/>
        </authorList>
    </citation>
    <scope>NUCLEOTIDE SEQUENCE</scope>
    <source>
        <strain evidence="4">DSM 19015</strain>
    </source>
</reference>
<dbReference type="PANTHER" id="PTHR48081:SF30">
    <property type="entry name" value="ACETYL-HYDROLASE LIPR-RELATED"/>
    <property type="match status" value="1"/>
</dbReference>
<dbReference type="PANTHER" id="PTHR48081">
    <property type="entry name" value="AB HYDROLASE SUPERFAMILY PROTEIN C4A8.06C"/>
    <property type="match status" value="1"/>
</dbReference>
<dbReference type="InterPro" id="IPR013094">
    <property type="entry name" value="AB_hydrolase_3"/>
</dbReference>
<dbReference type="InterPro" id="IPR029058">
    <property type="entry name" value="AB_hydrolase_fold"/>
</dbReference>
<dbReference type="Proteomes" id="UP001055125">
    <property type="component" value="Unassembled WGS sequence"/>
</dbReference>
<comment type="similarity">
    <text evidence="1">Belongs to the 'GDXG' lipolytic enzyme family.</text>
</comment>
<evidence type="ECO:0000256" key="1">
    <source>
        <dbReference type="ARBA" id="ARBA00010515"/>
    </source>
</evidence>
<sequence length="295" mass="32001">MPSLASLRAHALNAVLHRKIKHHFGRAQDARRFRKIFARLFDQRLLQPRSGIDYADCRVGGIPCERVRMGDGPRLFYLHGGGFCAMSSRSYRSLTGSLARRGFDVLVPSYRLAPEFPFPAALDDAVAAWRAFAAEGPCAIGGDSAGGNLALALMIRARDEGLPMPSAAVLFSPITDLLGTGPSHAANSQRDAMFDADVFRRLAAAYLAGSAATHPHASPLYDTLCGLPPLLVHVGETEVLRDDAVGLAAKVRASGGRADLKVWNVVPHGWQFADPMLPEARRSLDEAARFLREHR</sequence>
<keyword evidence="5" id="KW-1185">Reference proteome</keyword>
<dbReference type="Gene3D" id="3.40.50.1820">
    <property type="entry name" value="alpha/beta hydrolase"/>
    <property type="match status" value="1"/>
</dbReference>
<feature type="domain" description="Alpha/beta hydrolase fold-3" evidence="3">
    <location>
        <begin position="75"/>
        <end position="271"/>
    </location>
</feature>
<accession>A0ABQ4RXZ9</accession>